<protein>
    <recommendedName>
        <fullName evidence="5">Cytochrome c domain-containing protein</fullName>
    </recommendedName>
</protein>
<evidence type="ECO:0000256" key="4">
    <source>
        <dbReference type="PROSITE-ProRule" id="PRU00433"/>
    </source>
</evidence>
<dbReference type="InterPro" id="IPR036909">
    <property type="entry name" value="Cyt_c-like_dom_sf"/>
</dbReference>
<evidence type="ECO:0000313" key="6">
    <source>
        <dbReference type="EMBL" id="GAA4446567.1"/>
    </source>
</evidence>
<proteinExistence type="predicted"/>
<dbReference type="Pfam" id="PF07995">
    <property type="entry name" value="GSDH"/>
    <property type="match status" value="1"/>
</dbReference>
<dbReference type="InterPro" id="IPR012938">
    <property type="entry name" value="Glc/Sorbosone_DH"/>
</dbReference>
<dbReference type="PROSITE" id="PS51007">
    <property type="entry name" value="CYTC"/>
    <property type="match status" value="1"/>
</dbReference>
<dbReference type="RefSeq" id="WP_345239716.1">
    <property type="nucleotide sequence ID" value="NZ_BAABHD010000002.1"/>
</dbReference>
<gene>
    <name evidence="6" type="ORF">GCM10023189_01830</name>
</gene>
<comment type="caution">
    <text evidence="6">The sequence shown here is derived from an EMBL/GenBank/DDBJ whole genome shotgun (WGS) entry which is preliminary data.</text>
</comment>
<dbReference type="InterPro" id="IPR009056">
    <property type="entry name" value="Cyt_c-like_dom"/>
</dbReference>
<sequence>MKTNEVRFISISRQVFLITIIIGLYTAISGTQALGQAQNAYATDKQVIAKGQQLFQQNCSACHNFLQKGIGPNLAQVTAEVSPQWLKKFIHNAPAVIASGDARATKLYKEYQQYMPAFTSLSDTDLQALMSFIHSRQKSAASPETDKMLGDALKDPIPTKIQKSGLQLSLEKVTTAPATANQVPLARITQMRVLPGVKGQKDRQFIVDHRGQLYEMVADKLEIFMDMNKERAGFINKPGLATGFGSFAFHPEFYQNGLLYTTHTEKANAAPADFAYPDSIKITLQWVVTEWKMTDPTSSDFKGTGRELFRVNMVSPIHGMQEITFNPLAKPGSPDYGLLYIGIGDGGASENGFYFICNDNTKIWSSVLRIDPRGTNSRNGRYGIPANNPYAKSTNPAVKKEVFCRGFRNPNRICWTPDGKMLITDIGHANAEELNIGVAGADYGWPEREGTFVINHRGKMAQVYALPQEKRQYTYPVAEYDHDEGNAISGGFVYTGTAIPELTGKYIFGDIVNGRVFYVDSRQLKLGDQAPVQELDIQLNGAVTDFRTLSGSKKTDLRFGQGLNQELYLFTKADGVIYKVVDSSLTK</sequence>
<dbReference type="Gene3D" id="2.120.10.30">
    <property type="entry name" value="TolB, C-terminal domain"/>
    <property type="match status" value="1"/>
</dbReference>
<feature type="domain" description="Cytochrome c" evidence="5">
    <location>
        <begin position="46"/>
        <end position="137"/>
    </location>
</feature>
<accession>A0ABP8MBD4</accession>
<dbReference type="EMBL" id="BAABHD010000002">
    <property type="protein sequence ID" value="GAA4446567.1"/>
    <property type="molecule type" value="Genomic_DNA"/>
</dbReference>
<dbReference type="InterPro" id="IPR011042">
    <property type="entry name" value="6-blade_b-propeller_TolB-like"/>
</dbReference>
<evidence type="ECO:0000256" key="3">
    <source>
        <dbReference type="ARBA" id="ARBA00023004"/>
    </source>
</evidence>
<reference evidence="7" key="1">
    <citation type="journal article" date="2019" name="Int. J. Syst. Evol. Microbiol.">
        <title>The Global Catalogue of Microorganisms (GCM) 10K type strain sequencing project: providing services to taxonomists for standard genome sequencing and annotation.</title>
        <authorList>
            <consortium name="The Broad Institute Genomics Platform"/>
            <consortium name="The Broad Institute Genome Sequencing Center for Infectious Disease"/>
            <person name="Wu L."/>
            <person name="Ma J."/>
        </authorList>
    </citation>
    <scope>NUCLEOTIDE SEQUENCE [LARGE SCALE GENOMIC DNA]</scope>
    <source>
        <strain evidence="7">JCM 17927</strain>
    </source>
</reference>
<keyword evidence="2 4" id="KW-0479">Metal-binding</keyword>
<evidence type="ECO:0000256" key="2">
    <source>
        <dbReference type="ARBA" id="ARBA00022723"/>
    </source>
</evidence>
<dbReference type="InterPro" id="IPR011041">
    <property type="entry name" value="Quinoprot_gluc/sorb_DH_b-prop"/>
</dbReference>
<dbReference type="PANTHER" id="PTHR19328">
    <property type="entry name" value="HEDGEHOG-INTERACTING PROTEIN"/>
    <property type="match status" value="1"/>
</dbReference>
<dbReference type="SUPFAM" id="SSF50952">
    <property type="entry name" value="Soluble quinoprotein glucose dehydrogenase"/>
    <property type="match status" value="1"/>
</dbReference>
<dbReference type="Proteomes" id="UP001501175">
    <property type="component" value="Unassembled WGS sequence"/>
</dbReference>
<evidence type="ECO:0000259" key="5">
    <source>
        <dbReference type="PROSITE" id="PS51007"/>
    </source>
</evidence>
<evidence type="ECO:0000313" key="7">
    <source>
        <dbReference type="Proteomes" id="UP001501175"/>
    </source>
</evidence>
<keyword evidence="7" id="KW-1185">Reference proteome</keyword>
<evidence type="ECO:0000256" key="1">
    <source>
        <dbReference type="ARBA" id="ARBA00022617"/>
    </source>
</evidence>
<dbReference type="SUPFAM" id="SSF46626">
    <property type="entry name" value="Cytochrome c"/>
    <property type="match status" value="1"/>
</dbReference>
<organism evidence="6 7">
    <name type="scientific">Nibrella saemangeumensis</name>
    <dbReference type="NCBI Taxonomy" id="1084526"/>
    <lineage>
        <taxon>Bacteria</taxon>
        <taxon>Pseudomonadati</taxon>
        <taxon>Bacteroidota</taxon>
        <taxon>Cytophagia</taxon>
        <taxon>Cytophagales</taxon>
        <taxon>Spirosomataceae</taxon>
        <taxon>Nibrella</taxon>
    </lineage>
</organism>
<keyword evidence="3 4" id="KW-0408">Iron</keyword>
<name>A0ABP8MBD4_9BACT</name>
<keyword evidence="1 4" id="KW-0349">Heme</keyword>
<dbReference type="Gene3D" id="1.10.760.10">
    <property type="entry name" value="Cytochrome c-like domain"/>
    <property type="match status" value="1"/>
</dbReference>
<dbReference type="PANTHER" id="PTHR19328:SF75">
    <property type="entry name" value="ALDOSE SUGAR DEHYDROGENASE YLII"/>
    <property type="match status" value="1"/>
</dbReference>
<dbReference type="Pfam" id="PF00034">
    <property type="entry name" value="Cytochrom_C"/>
    <property type="match status" value="1"/>
</dbReference>